<name>A0A3M6V9A3_9STRA</name>
<evidence type="ECO:0000256" key="7">
    <source>
        <dbReference type="SAM" id="Coils"/>
    </source>
</evidence>
<dbReference type="Pfam" id="PF00225">
    <property type="entry name" value="Kinesin"/>
    <property type="match status" value="1"/>
</dbReference>
<dbReference type="InterPro" id="IPR001752">
    <property type="entry name" value="Kinesin_motor_dom"/>
</dbReference>
<evidence type="ECO:0000256" key="5">
    <source>
        <dbReference type="ARBA" id="ARBA00023054"/>
    </source>
</evidence>
<dbReference type="PANTHER" id="PTHR47969:SF15">
    <property type="entry name" value="CHROMOSOME-ASSOCIATED KINESIN KIF4A-RELATED"/>
    <property type="match status" value="1"/>
</dbReference>
<protein>
    <recommendedName>
        <fullName evidence="9">Kinesin motor domain-containing protein</fullName>
    </recommendedName>
</protein>
<feature type="binding site" evidence="6">
    <location>
        <begin position="86"/>
        <end position="93"/>
    </location>
    <ligand>
        <name>ATP</name>
        <dbReference type="ChEBI" id="CHEBI:30616"/>
    </ligand>
</feature>
<dbReference type="GO" id="GO:0005875">
    <property type="term" value="C:microtubule associated complex"/>
    <property type="evidence" value="ECO:0007669"/>
    <property type="project" value="TreeGrafter"/>
</dbReference>
<feature type="coiled-coil region" evidence="7">
    <location>
        <begin position="1071"/>
        <end position="1119"/>
    </location>
</feature>
<dbReference type="EMBL" id="QKXF01000395">
    <property type="protein sequence ID" value="RQM11721.1"/>
    <property type="molecule type" value="Genomic_DNA"/>
</dbReference>
<organism evidence="10 12">
    <name type="scientific">Peronospora effusa</name>
    <dbReference type="NCBI Taxonomy" id="542832"/>
    <lineage>
        <taxon>Eukaryota</taxon>
        <taxon>Sar</taxon>
        <taxon>Stramenopiles</taxon>
        <taxon>Oomycota</taxon>
        <taxon>Peronosporomycetes</taxon>
        <taxon>Peronosporales</taxon>
        <taxon>Peronosporaceae</taxon>
        <taxon>Peronospora</taxon>
    </lineage>
</organism>
<feature type="coiled-coil region" evidence="7">
    <location>
        <begin position="851"/>
        <end position="892"/>
    </location>
</feature>
<dbReference type="SUPFAM" id="SSF52540">
    <property type="entry name" value="P-loop containing nucleoside triphosphate hydrolases"/>
    <property type="match status" value="1"/>
</dbReference>
<feature type="region of interest" description="Disordered" evidence="8">
    <location>
        <begin position="1251"/>
        <end position="1351"/>
    </location>
</feature>
<dbReference type="InterPro" id="IPR027640">
    <property type="entry name" value="Kinesin-like_fam"/>
</dbReference>
<keyword evidence="4 6" id="KW-0067">ATP-binding</keyword>
<keyword evidence="2" id="KW-0963">Cytoplasm</keyword>
<dbReference type="GO" id="GO:0051231">
    <property type="term" value="P:spindle elongation"/>
    <property type="evidence" value="ECO:0007669"/>
    <property type="project" value="TreeGrafter"/>
</dbReference>
<keyword evidence="5 7" id="KW-0175">Coiled coil</keyword>
<dbReference type="Pfam" id="PF25764">
    <property type="entry name" value="KIF21A_4th"/>
    <property type="match status" value="1"/>
</dbReference>
<keyword evidence="3 6" id="KW-0547">Nucleotide-binding</keyword>
<accession>A0A3M6V9A3</accession>
<keyword evidence="6" id="KW-0505">Motor protein</keyword>
<evidence type="ECO:0000256" key="6">
    <source>
        <dbReference type="PROSITE-ProRule" id="PRU00283"/>
    </source>
</evidence>
<feature type="region of interest" description="Disordered" evidence="8">
    <location>
        <begin position="564"/>
        <end position="608"/>
    </location>
</feature>
<feature type="domain" description="Kinesin motor" evidence="9">
    <location>
        <begin position="8"/>
        <end position="354"/>
    </location>
</feature>
<comment type="caution">
    <text evidence="10">The sequence shown here is derived from an EMBL/GenBank/DDBJ whole genome shotgun (WGS) entry which is preliminary data.</text>
</comment>
<evidence type="ECO:0000256" key="2">
    <source>
        <dbReference type="ARBA" id="ARBA00022490"/>
    </source>
</evidence>
<dbReference type="EMBL" id="QLLG01000479">
    <property type="protein sequence ID" value="RMX62937.1"/>
    <property type="molecule type" value="Genomic_DNA"/>
</dbReference>
<dbReference type="GO" id="GO:0008017">
    <property type="term" value="F:microtubule binding"/>
    <property type="evidence" value="ECO:0007669"/>
    <property type="project" value="InterPro"/>
</dbReference>
<evidence type="ECO:0000313" key="10">
    <source>
        <dbReference type="EMBL" id="RMX62937.1"/>
    </source>
</evidence>
<dbReference type="GO" id="GO:0005524">
    <property type="term" value="F:ATP binding"/>
    <property type="evidence" value="ECO:0007669"/>
    <property type="project" value="UniProtKB-UniRule"/>
</dbReference>
<dbReference type="Gene3D" id="3.40.850.10">
    <property type="entry name" value="Kinesin motor domain"/>
    <property type="match status" value="1"/>
</dbReference>
<dbReference type="VEuPathDB" id="FungiDB:DD237_007774"/>
<dbReference type="InterPro" id="IPR036961">
    <property type="entry name" value="Kinesin_motor_dom_sf"/>
</dbReference>
<evidence type="ECO:0000259" key="9">
    <source>
        <dbReference type="PROSITE" id="PS50067"/>
    </source>
</evidence>
<feature type="region of interest" description="Disordered" evidence="8">
    <location>
        <begin position="1475"/>
        <end position="1495"/>
    </location>
</feature>
<dbReference type="PRINTS" id="PR00380">
    <property type="entry name" value="KINESINHEAVY"/>
</dbReference>
<feature type="coiled-coil region" evidence="7">
    <location>
        <begin position="1011"/>
        <end position="1042"/>
    </location>
</feature>
<feature type="compositionally biased region" description="Basic residues" evidence="8">
    <location>
        <begin position="1316"/>
        <end position="1329"/>
    </location>
</feature>
<feature type="region of interest" description="Disordered" evidence="8">
    <location>
        <begin position="1371"/>
        <end position="1396"/>
    </location>
</feature>
<dbReference type="Proteomes" id="UP000286097">
    <property type="component" value="Unassembled WGS sequence"/>
</dbReference>
<gene>
    <name evidence="11" type="ORF">DD237_007774</name>
    <name evidence="10" type="ORF">DD238_007482</name>
</gene>
<evidence type="ECO:0000313" key="12">
    <source>
        <dbReference type="Proteomes" id="UP000282087"/>
    </source>
</evidence>
<dbReference type="SMART" id="SM00129">
    <property type="entry name" value="KISc"/>
    <property type="match status" value="1"/>
</dbReference>
<feature type="compositionally biased region" description="Polar residues" evidence="8">
    <location>
        <begin position="1271"/>
        <end position="1291"/>
    </location>
</feature>
<evidence type="ECO:0000256" key="3">
    <source>
        <dbReference type="ARBA" id="ARBA00022741"/>
    </source>
</evidence>
<dbReference type="OrthoDB" id="3176171at2759"/>
<feature type="compositionally biased region" description="Acidic residues" evidence="8">
    <location>
        <begin position="1174"/>
        <end position="1206"/>
    </location>
</feature>
<evidence type="ECO:0000256" key="1">
    <source>
        <dbReference type="ARBA" id="ARBA00004496"/>
    </source>
</evidence>
<feature type="region of interest" description="Disordered" evidence="8">
    <location>
        <begin position="827"/>
        <end position="846"/>
    </location>
</feature>
<dbReference type="GO" id="GO:0005737">
    <property type="term" value="C:cytoplasm"/>
    <property type="evidence" value="ECO:0007669"/>
    <property type="project" value="UniProtKB-SubCell"/>
</dbReference>
<evidence type="ECO:0000313" key="13">
    <source>
        <dbReference type="Proteomes" id="UP000286097"/>
    </source>
</evidence>
<dbReference type="PROSITE" id="PS50067">
    <property type="entry name" value="KINESIN_MOTOR_2"/>
    <property type="match status" value="1"/>
</dbReference>
<feature type="compositionally biased region" description="Acidic residues" evidence="8">
    <location>
        <begin position="594"/>
        <end position="604"/>
    </location>
</feature>
<dbReference type="Proteomes" id="UP000282087">
    <property type="component" value="Unassembled WGS sequence"/>
</dbReference>
<feature type="region of interest" description="Disordered" evidence="8">
    <location>
        <begin position="1164"/>
        <end position="1208"/>
    </location>
</feature>
<feature type="coiled-coil region" evidence="7">
    <location>
        <begin position="633"/>
        <end position="824"/>
    </location>
</feature>
<dbReference type="FunFam" id="3.40.850.10:FF:000105">
    <property type="entry name" value="Kinesin-like protein"/>
    <property type="match status" value="1"/>
</dbReference>
<evidence type="ECO:0000313" key="11">
    <source>
        <dbReference type="EMBL" id="RQM11721.1"/>
    </source>
</evidence>
<feature type="compositionally biased region" description="Basic and acidic residues" evidence="8">
    <location>
        <begin position="1251"/>
        <end position="1264"/>
    </location>
</feature>
<dbReference type="CDD" id="cd01372">
    <property type="entry name" value="KISc_KIF4"/>
    <property type="match status" value="1"/>
</dbReference>
<sequence>MTDDDAASVRVAVRIRPLIGREKVDRCDECVSVLEEENQIVMGKNRAFTYDYVFSKYAQQSDIWRCVDPLIRATFDGYNSTIFAYGQTGSGKTYTMGSGSSVHIPPEDYGIIPRVISYMFDQIDTKIRENQHYKAELKIRFLEIYGEEIHDLLVTLGDSTGESKVSLREAENGEVQVTGASEVQVVESDECMRLLERGTLCRTTGSTLMNAHSSRSHAIFTVTMVQHVPIGDLPADGRAMEEGDYETRNSYFNFVDLAGSERQKRTQAEGKRLKEGIDINKGLLALGNVISALGDDKKRGKVHVPYRDSKLTRMLQDSLGGNSRTLMLTCVSPADVNFEETLNALKYANRARNIQNKPVVNRDEASAMTMELRRQIEMLQMEVHRLRNPGLSESELKMTTVGTNFIGMANDFDSFGNLQTRAENAENEVARLTAELKRGKTQLDHLKEEMIAAQAERDYLRLCVEEGIGGSSVSSDERESKCNVLKDQLRIIYELQEKLRATERDRDNVMMNFPGSTTNANSSGARPSAAAAFVLPSLAEVDTKVGSELLQRAEKEIERETALLNKLKEGESGDDAGGNSEGSEDGNDGNDSADGMEAEEENQEEAGRMRVFQRRQRHLGESVQDLAHDISLKEQLVQNIRQAQENYDRMKSFYEQKMAEMVEEMHTAQVDRDRLVEEIQQIEKKAAAGGDTSGENGRLTKLSRDLKLKEEELHALRKKQNDISSFMSQKKKNEMQLRVLNSEISNMKRQKVDLVKKIQEERKRYEEEAKQRRREIMSLKRTQQRDKQHILRLGSQKDAQERVLKRKMEEVTAAKQRLKHQQQLTAQARKMNSGRKKIPGMNRSDHDAKWLSEEVKKRAEEQQKLEQLQKEREAVAQEMEALYVQRDMLEREVKNSISSRTNIRDVLTSPMQSMAPPSRLDSGREDQQLNLAEEQLLYDLEERIEACQAQLEYKEEKIFEISDDVRVVDGSNALTKIETTQSLPEARTLLKMLFSMAVDVKKQDQQREQELAKQQVEMADLVRHLEQEREKTAQIKQSYEESLQRVVNGGTSLDGSSSAQEPLDERSRMLLSVSEERNSVLRKKCEELERVSSRRDREKQLMEDRLQQEQLDLAASRDRVRYLETKLRKLSAVAVGASQKPGRSQIPVSSSIGNKFAAVSRQTQSGQTFWINESDGDDEYMGDEPDDEHEQDGNEDVLMQSDDDDNAQISRTVGQARRRFRMESENVGGSNLDLASMSLQKSSALLRNGSEEYGLHGDDRDDATSPHMGSDDSSATSKSIFSRLSNPTNFTGIHKNRVQESASKREILQSRSERNRSRRLKDKGQRKLPKSFNAPTEQFVGTPAGLKNPPSIKSNSVLEVLANMKRENESEQYVSSSSGLRQPMSYVTTDRPRDNYDCDDNELMALGKDAFGTMPPQAPQGDVYSRLAGQYTASAKNKRHHVNTAVRREKGGEAKGLGKDKLHGIDVKENVYVVDQHGGSEDANYTGSEDERSYDPLLGGDSLIKQVHDSYQERIAQRNADA</sequence>
<dbReference type="InterPro" id="IPR027417">
    <property type="entry name" value="P-loop_NTPase"/>
</dbReference>
<feature type="coiled-coil region" evidence="7">
    <location>
        <begin position="415"/>
        <end position="456"/>
    </location>
</feature>
<dbReference type="PANTHER" id="PTHR47969">
    <property type="entry name" value="CHROMOSOME-ASSOCIATED KINESIN KIF4A-RELATED"/>
    <property type="match status" value="1"/>
</dbReference>
<dbReference type="GO" id="GO:0003777">
    <property type="term" value="F:microtubule motor activity"/>
    <property type="evidence" value="ECO:0007669"/>
    <property type="project" value="InterPro"/>
</dbReference>
<evidence type="ECO:0000256" key="8">
    <source>
        <dbReference type="SAM" id="MobiDB-lite"/>
    </source>
</evidence>
<keyword evidence="12" id="KW-1185">Reference proteome</keyword>
<reference evidence="12 13" key="1">
    <citation type="submission" date="2018-06" db="EMBL/GenBank/DDBJ databases">
        <title>Comparative genomics of downy mildews reveals potential adaptations to biotrophy.</title>
        <authorList>
            <person name="Fletcher K."/>
            <person name="Klosterman S.J."/>
            <person name="Derevnina L."/>
            <person name="Martin F."/>
            <person name="Koike S."/>
            <person name="Reyes Chin-Wo S."/>
            <person name="Mou B."/>
            <person name="Michelmore R."/>
        </authorList>
    </citation>
    <scope>NUCLEOTIDE SEQUENCE [LARGE SCALE GENOMIC DNA]</scope>
    <source>
        <strain evidence="11 13">R13</strain>
        <strain evidence="10 12">R14</strain>
    </source>
</reference>
<comment type="similarity">
    <text evidence="6">Belongs to the TRAFAC class myosin-kinesin ATPase superfamily. Kinesin family.</text>
</comment>
<dbReference type="STRING" id="542832.A0A3M6V9A3"/>
<feature type="compositionally biased region" description="Basic and acidic residues" evidence="8">
    <location>
        <begin position="1302"/>
        <end position="1315"/>
    </location>
</feature>
<dbReference type="GO" id="GO:0007052">
    <property type="term" value="P:mitotic spindle organization"/>
    <property type="evidence" value="ECO:0007669"/>
    <property type="project" value="TreeGrafter"/>
</dbReference>
<proteinExistence type="inferred from homology"/>
<dbReference type="GO" id="GO:0007018">
    <property type="term" value="P:microtubule-based movement"/>
    <property type="evidence" value="ECO:0007669"/>
    <property type="project" value="InterPro"/>
</dbReference>
<comment type="subcellular location">
    <subcellularLocation>
        <location evidence="1">Cytoplasm</location>
    </subcellularLocation>
</comment>
<evidence type="ECO:0000256" key="4">
    <source>
        <dbReference type="ARBA" id="ARBA00022840"/>
    </source>
</evidence>
<feature type="compositionally biased region" description="Polar residues" evidence="8">
    <location>
        <begin position="1371"/>
        <end position="1388"/>
    </location>
</feature>